<gene>
    <name evidence="3" type="ORF">KOR34_27390</name>
</gene>
<evidence type="ECO:0000313" key="3">
    <source>
        <dbReference type="EMBL" id="TWT37776.1"/>
    </source>
</evidence>
<dbReference type="SUPFAM" id="SSF74853">
    <property type="entry name" value="Lamin A/C globular tail domain"/>
    <property type="match status" value="1"/>
</dbReference>
<organism evidence="3 4">
    <name type="scientific">Posidoniimonas corsicana</name>
    <dbReference type="NCBI Taxonomy" id="1938618"/>
    <lineage>
        <taxon>Bacteria</taxon>
        <taxon>Pseudomonadati</taxon>
        <taxon>Planctomycetota</taxon>
        <taxon>Planctomycetia</taxon>
        <taxon>Pirellulales</taxon>
        <taxon>Lacipirellulaceae</taxon>
        <taxon>Posidoniimonas</taxon>
    </lineage>
</organism>
<feature type="region of interest" description="Disordered" evidence="1">
    <location>
        <begin position="446"/>
        <end position="475"/>
    </location>
</feature>
<dbReference type="InterPro" id="IPR018247">
    <property type="entry name" value="EF_Hand_1_Ca_BS"/>
</dbReference>
<feature type="compositionally biased region" description="Polar residues" evidence="1">
    <location>
        <begin position="452"/>
        <end position="471"/>
    </location>
</feature>
<dbReference type="InterPro" id="IPR036439">
    <property type="entry name" value="Dockerin_dom_sf"/>
</dbReference>
<name>A0A5C5VGR1_9BACT</name>
<dbReference type="PANTHER" id="PTHR43143">
    <property type="entry name" value="METALLOPHOSPHOESTERASE, CALCINEURIN SUPERFAMILY"/>
    <property type="match status" value="1"/>
</dbReference>
<keyword evidence="4" id="KW-1185">Reference proteome</keyword>
<dbReference type="PANTHER" id="PTHR43143:SF5">
    <property type="entry name" value="SECRETED PROTEIN"/>
    <property type="match status" value="1"/>
</dbReference>
<evidence type="ECO:0000313" key="4">
    <source>
        <dbReference type="Proteomes" id="UP000316714"/>
    </source>
</evidence>
<dbReference type="EMBL" id="SIHJ01000001">
    <property type="protein sequence ID" value="TWT37776.1"/>
    <property type="molecule type" value="Genomic_DNA"/>
</dbReference>
<dbReference type="PROSITE" id="PS51841">
    <property type="entry name" value="LTD"/>
    <property type="match status" value="1"/>
</dbReference>
<dbReference type="Gene3D" id="3.60.21.10">
    <property type="match status" value="1"/>
</dbReference>
<dbReference type="SUPFAM" id="SSF63446">
    <property type="entry name" value="Type I dockerin domain"/>
    <property type="match status" value="1"/>
</dbReference>
<sequence>MVIIDFSHITRFTTLALPSGSPTRVLGWLSRAAAVLTLASATLHVAPRACADVVISEIMYNPDGADRDEAGGTVREWVELYNSGDAAVSLRGWRVTDEQDGESTDPLSLRTLLQPGESVVLVGDAAAFDAQWGTGINRYELSGFPTLANSPSSTNETVGVRDALGNLVDWVNYDDQGGWPSDSPDGASISLRPESLSESGNNVGGAWILSMGGVYGARFAVGPGGVQDRASPGYVATEPQAAFAPSDDAVWSMVVLPDTQAYVKSSSDTAILNRMTQWIADNHEPFGVQFVLHEGDVVNQNSQATPTSGDQSGDQQWQNAKAAMSVLDGVVPYAISPGNHDYGTTNAQDRSTQYNDYFSQDDNPLVDPAQGGTLQAVMTPGELDNAIHAFTAPDGRQMAILATEWGPRQRAVDWAARALRSPEYADSTAVLLTHAYMFHDETRYDWQRNQDSDPGNNQGGNPYSYPTSGDTNDGEDLWEELVSQNAAFEMVFSGHVGGDGVGYLASEGQPSQTVHQMLFNTQFETNGGNGWLRLIEFLDDGRSVRVRTYSPLHDLQKTDEANAFEFTISPLLPGDYNGDGWVDAADYGVWRDNLGRQVPAWSAADGDGDGRIATSDYSVWRSNYGSSRSSPQSAVVPSPGGACLLGLGLLVGFTLKRARE</sequence>
<dbReference type="PROSITE" id="PS00018">
    <property type="entry name" value="EF_HAND_1"/>
    <property type="match status" value="2"/>
</dbReference>
<dbReference type="OrthoDB" id="9772095at2"/>
<dbReference type="SUPFAM" id="SSF56300">
    <property type="entry name" value="Metallo-dependent phosphatases"/>
    <property type="match status" value="1"/>
</dbReference>
<protein>
    <recommendedName>
        <fullName evidence="2">LTD domain-containing protein</fullName>
    </recommendedName>
</protein>
<dbReference type="InterPro" id="IPR001322">
    <property type="entry name" value="Lamin_tail_dom"/>
</dbReference>
<proteinExistence type="predicted"/>
<reference evidence="3 4" key="1">
    <citation type="submission" date="2019-02" db="EMBL/GenBank/DDBJ databases">
        <title>Deep-cultivation of Planctomycetes and their phenomic and genomic characterization uncovers novel biology.</title>
        <authorList>
            <person name="Wiegand S."/>
            <person name="Jogler M."/>
            <person name="Boedeker C."/>
            <person name="Pinto D."/>
            <person name="Vollmers J."/>
            <person name="Rivas-Marin E."/>
            <person name="Kohn T."/>
            <person name="Peeters S.H."/>
            <person name="Heuer A."/>
            <person name="Rast P."/>
            <person name="Oberbeckmann S."/>
            <person name="Bunk B."/>
            <person name="Jeske O."/>
            <person name="Meyerdierks A."/>
            <person name="Storesund J.E."/>
            <person name="Kallscheuer N."/>
            <person name="Luecker S."/>
            <person name="Lage O.M."/>
            <person name="Pohl T."/>
            <person name="Merkel B.J."/>
            <person name="Hornburger P."/>
            <person name="Mueller R.-W."/>
            <person name="Bruemmer F."/>
            <person name="Labrenz M."/>
            <person name="Spormann A.M."/>
            <person name="Op Den Camp H."/>
            <person name="Overmann J."/>
            <person name="Amann R."/>
            <person name="Jetten M.S.M."/>
            <person name="Mascher T."/>
            <person name="Medema M.H."/>
            <person name="Devos D.P."/>
            <person name="Kaster A.-K."/>
            <person name="Ovreas L."/>
            <person name="Rohde M."/>
            <person name="Galperin M.Y."/>
            <person name="Jogler C."/>
        </authorList>
    </citation>
    <scope>NUCLEOTIDE SEQUENCE [LARGE SCALE GENOMIC DNA]</scope>
    <source>
        <strain evidence="3 4">KOR34</strain>
    </source>
</reference>
<dbReference type="Gene3D" id="2.60.40.1260">
    <property type="entry name" value="Lamin Tail domain"/>
    <property type="match status" value="1"/>
</dbReference>
<dbReference type="InterPro" id="IPR029052">
    <property type="entry name" value="Metallo-depent_PP-like"/>
</dbReference>
<accession>A0A5C5VGR1</accession>
<feature type="domain" description="LTD" evidence="2">
    <location>
        <begin position="37"/>
        <end position="175"/>
    </location>
</feature>
<evidence type="ECO:0000256" key="1">
    <source>
        <dbReference type="SAM" id="MobiDB-lite"/>
    </source>
</evidence>
<dbReference type="InterPro" id="IPR051918">
    <property type="entry name" value="STPP_CPPED1"/>
</dbReference>
<comment type="caution">
    <text evidence="3">The sequence shown here is derived from an EMBL/GenBank/DDBJ whole genome shotgun (WGS) entry which is preliminary data.</text>
</comment>
<dbReference type="Pfam" id="PF00932">
    <property type="entry name" value="LTD"/>
    <property type="match status" value="1"/>
</dbReference>
<dbReference type="Gene3D" id="1.10.1330.10">
    <property type="entry name" value="Dockerin domain"/>
    <property type="match status" value="1"/>
</dbReference>
<evidence type="ECO:0000259" key="2">
    <source>
        <dbReference type="PROSITE" id="PS51841"/>
    </source>
</evidence>
<dbReference type="InterPro" id="IPR036415">
    <property type="entry name" value="Lamin_tail_dom_sf"/>
</dbReference>
<dbReference type="AlphaFoldDB" id="A0A5C5VGR1"/>
<dbReference type="Proteomes" id="UP000316714">
    <property type="component" value="Unassembled WGS sequence"/>
</dbReference>
<dbReference type="GO" id="GO:0000272">
    <property type="term" value="P:polysaccharide catabolic process"/>
    <property type="evidence" value="ECO:0007669"/>
    <property type="project" value="InterPro"/>
</dbReference>